<sequence>MTDARFLMGFETDPDADALTFVDGAEILADPTRFADLLAAGDAGFEPGAVVVSSGGVTTHVEDTLRYLVLGLCLRAVPSLVRGEEFVYRFFDGSAPDLRLTPDGGDVVLSGPTVASLTAPRLELARSLHACGVAYLRFLAALAEGEADAPALVAAEAEARAALDAAS</sequence>
<dbReference type="AlphaFoldDB" id="A0A402DTS6"/>
<proteinExistence type="predicted"/>
<dbReference type="RefSeq" id="WP_130782161.1">
    <property type="nucleotide sequence ID" value="NZ_BIMR01000225.1"/>
</dbReference>
<gene>
    <name evidence="1" type="ORF">CBZ_26050</name>
</gene>
<organism evidence="1 2">
    <name type="scientific">Cellulomonas biazotea</name>
    <dbReference type="NCBI Taxonomy" id="1709"/>
    <lineage>
        <taxon>Bacteria</taxon>
        <taxon>Bacillati</taxon>
        <taxon>Actinomycetota</taxon>
        <taxon>Actinomycetes</taxon>
        <taxon>Micrococcales</taxon>
        <taxon>Cellulomonadaceae</taxon>
        <taxon>Cellulomonas</taxon>
    </lineage>
</organism>
<evidence type="ECO:0000313" key="1">
    <source>
        <dbReference type="EMBL" id="GCE77549.1"/>
    </source>
</evidence>
<name>A0A402DTS6_9CELL</name>
<reference evidence="1 2" key="1">
    <citation type="submission" date="2019-01" db="EMBL/GenBank/DDBJ databases">
        <title>Draft genome sequence of Cellulomonas takizawaensis strain TKZ-21.</title>
        <authorList>
            <person name="Yamamura H."/>
            <person name="Hayashi T."/>
            <person name="Hamada M."/>
            <person name="Serisawa Y."/>
            <person name="Matsuyama K."/>
            <person name="Nakagawa Y."/>
            <person name="Otoguro M."/>
            <person name="Yanagida F."/>
            <person name="Hayakawa M."/>
        </authorList>
    </citation>
    <scope>NUCLEOTIDE SEQUENCE [LARGE SCALE GENOMIC DNA]</scope>
    <source>
        <strain evidence="1 2">NBRC12680</strain>
    </source>
</reference>
<protein>
    <submittedName>
        <fullName evidence="1">Uncharacterized protein</fullName>
    </submittedName>
</protein>
<accession>A0A402DTS6</accession>
<dbReference type="Proteomes" id="UP000289954">
    <property type="component" value="Unassembled WGS sequence"/>
</dbReference>
<keyword evidence="2" id="KW-1185">Reference proteome</keyword>
<comment type="caution">
    <text evidence="1">The sequence shown here is derived from an EMBL/GenBank/DDBJ whole genome shotgun (WGS) entry which is preliminary data.</text>
</comment>
<evidence type="ECO:0000313" key="2">
    <source>
        <dbReference type="Proteomes" id="UP000289954"/>
    </source>
</evidence>
<dbReference type="EMBL" id="BIMR01000225">
    <property type="protein sequence ID" value="GCE77549.1"/>
    <property type="molecule type" value="Genomic_DNA"/>
</dbReference>